<name>A0A6J4RVC4_9BACT</name>
<keyword evidence="3" id="KW-0560">Oxidoreductase</keyword>
<dbReference type="InterPro" id="IPR002347">
    <property type="entry name" value="SDR_fam"/>
</dbReference>
<protein>
    <submittedName>
        <fullName evidence="3">3-oxoacyl-[acyl-carrier protein] reductase</fullName>
        <ecNumber evidence="3">1.1.1.100</ecNumber>
    </submittedName>
</protein>
<reference evidence="3" key="1">
    <citation type="submission" date="2020-02" db="EMBL/GenBank/DDBJ databases">
        <authorList>
            <person name="Meier V. D."/>
        </authorList>
    </citation>
    <scope>NUCLEOTIDE SEQUENCE</scope>
    <source>
        <strain evidence="3">AVDCRST_MAG96</strain>
    </source>
</reference>
<dbReference type="NCBIfam" id="NF005559">
    <property type="entry name" value="PRK07231.1"/>
    <property type="match status" value="1"/>
</dbReference>
<sequence>MQNKTVIITGATTGIGKATALAFAKAGYNVVITSRNQVRGEETIKEIKDTGAEASFMLLDVTNEQEFAKLIDDVVTKYGKLDAIVNNAGISGEQAGFLADSSTENFKSVLDTNLMGLFYGMKYAIKAMLKTGGGSIVNLASIAGANGISYSAQYCASKHAVVGLTKAGAVEYATQGIRINAVAPGAIKTDILKAAIDSGSYSEESIGAIHPMKRLGTPEDIANGIFYLASDASTFMTGTVLFVDGGYNAQ</sequence>
<gene>
    <name evidence="3" type="ORF">AVDCRST_MAG96-1108</name>
</gene>
<organism evidence="3">
    <name type="scientific">uncultured Segetibacter sp</name>
    <dbReference type="NCBI Taxonomy" id="481133"/>
    <lineage>
        <taxon>Bacteria</taxon>
        <taxon>Pseudomonadati</taxon>
        <taxon>Bacteroidota</taxon>
        <taxon>Chitinophagia</taxon>
        <taxon>Chitinophagales</taxon>
        <taxon>Chitinophagaceae</taxon>
        <taxon>Segetibacter</taxon>
        <taxon>environmental samples</taxon>
    </lineage>
</organism>
<dbReference type="PANTHER" id="PTHR42760">
    <property type="entry name" value="SHORT-CHAIN DEHYDROGENASES/REDUCTASES FAMILY MEMBER"/>
    <property type="match status" value="1"/>
</dbReference>
<dbReference type="AlphaFoldDB" id="A0A6J4RVC4"/>
<dbReference type="Gene3D" id="3.40.50.720">
    <property type="entry name" value="NAD(P)-binding Rossmann-like Domain"/>
    <property type="match status" value="1"/>
</dbReference>
<accession>A0A6J4RVC4</accession>
<dbReference type="PANTHER" id="PTHR42760:SF124">
    <property type="entry name" value="SHORT-CHAIN DEHYDROGENASE_REDUCTASE"/>
    <property type="match status" value="1"/>
</dbReference>
<comment type="similarity">
    <text evidence="1">Belongs to the short-chain dehydrogenases/reductases (SDR) family.</text>
</comment>
<dbReference type="InterPro" id="IPR020904">
    <property type="entry name" value="Sc_DH/Rdtase_CS"/>
</dbReference>
<dbReference type="FunFam" id="3.40.50.720:FF:000084">
    <property type="entry name" value="Short-chain dehydrogenase reductase"/>
    <property type="match status" value="1"/>
</dbReference>
<dbReference type="EMBL" id="CADCVN010000420">
    <property type="protein sequence ID" value="CAA9483022.1"/>
    <property type="molecule type" value="Genomic_DNA"/>
</dbReference>
<dbReference type="PROSITE" id="PS00061">
    <property type="entry name" value="ADH_SHORT"/>
    <property type="match status" value="1"/>
</dbReference>
<dbReference type="PRINTS" id="PR00080">
    <property type="entry name" value="SDRFAMILY"/>
</dbReference>
<evidence type="ECO:0000256" key="1">
    <source>
        <dbReference type="ARBA" id="ARBA00006484"/>
    </source>
</evidence>
<dbReference type="InterPro" id="IPR057326">
    <property type="entry name" value="KR_dom"/>
</dbReference>
<evidence type="ECO:0000259" key="2">
    <source>
        <dbReference type="SMART" id="SM00822"/>
    </source>
</evidence>
<feature type="domain" description="Ketoreductase" evidence="2">
    <location>
        <begin position="4"/>
        <end position="175"/>
    </location>
</feature>
<evidence type="ECO:0000313" key="3">
    <source>
        <dbReference type="EMBL" id="CAA9483022.1"/>
    </source>
</evidence>
<dbReference type="SMART" id="SM00822">
    <property type="entry name" value="PKS_KR"/>
    <property type="match status" value="1"/>
</dbReference>
<dbReference type="SUPFAM" id="SSF51735">
    <property type="entry name" value="NAD(P)-binding Rossmann-fold domains"/>
    <property type="match status" value="1"/>
</dbReference>
<dbReference type="CDD" id="cd05233">
    <property type="entry name" value="SDR_c"/>
    <property type="match status" value="1"/>
</dbReference>
<dbReference type="InterPro" id="IPR036291">
    <property type="entry name" value="NAD(P)-bd_dom_sf"/>
</dbReference>
<dbReference type="Pfam" id="PF13561">
    <property type="entry name" value="adh_short_C2"/>
    <property type="match status" value="1"/>
</dbReference>
<proteinExistence type="inferred from homology"/>
<dbReference type="PRINTS" id="PR00081">
    <property type="entry name" value="GDHRDH"/>
</dbReference>
<dbReference type="GO" id="GO:0004316">
    <property type="term" value="F:3-oxoacyl-[acyl-carrier-protein] reductase (NADPH) activity"/>
    <property type="evidence" value="ECO:0007669"/>
    <property type="project" value="UniProtKB-EC"/>
</dbReference>
<dbReference type="EC" id="1.1.1.100" evidence="3"/>